<organism evidence="2 3">
    <name type="scientific">Blumeria graminis f. sp. hordei (strain DH14)</name>
    <name type="common">Barley powdery mildew</name>
    <name type="synonym">Oidium monilioides f. sp. hordei</name>
    <dbReference type="NCBI Taxonomy" id="546991"/>
    <lineage>
        <taxon>Eukaryota</taxon>
        <taxon>Fungi</taxon>
        <taxon>Dikarya</taxon>
        <taxon>Ascomycota</taxon>
        <taxon>Pezizomycotina</taxon>
        <taxon>Leotiomycetes</taxon>
        <taxon>Erysiphales</taxon>
        <taxon>Erysiphaceae</taxon>
        <taxon>Blumeria</taxon>
        <taxon>Blumeria hordei</taxon>
    </lineage>
</organism>
<evidence type="ECO:0000313" key="3">
    <source>
        <dbReference type="Proteomes" id="UP000015441"/>
    </source>
</evidence>
<feature type="region of interest" description="Disordered" evidence="1">
    <location>
        <begin position="37"/>
        <end position="59"/>
    </location>
</feature>
<accession>N1JLU1</accession>
<comment type="caution">
    <text evidence="2">The sequence shown here is derived from an EMBL/GenBank/DDBJ whole genome shotgun (WGS) entry which is preliminary data.</text>
</comment>
<protein>
    <submittedName>
        <fullName evidence="2">EKA-like protein</fullName>
    </submittedName>
</protein>
<reference evidence="2 3" key="1">
    <citation type="journal article" date="2010" name="Science">
        <title>Genome expansion and gene loss in powdery mildew fungi reveal tradeoffs in extreme parasitism.</title>
        <authorList>
            <person name="Spanu P.D."/>
            <person name="Abbott J.C."/>
            <person name="Amselem J."/>
            <person name="Burgis T.A."/>
            <person name="Soanes D.M."/>
            <person name="Stueber K."/>
            <person name="Ver Loren van Themaat E."/>
            <person name="Brown J.K.M."/>
            <person name="Butcher S.A."/>
            <person name="Gurr S.J."/>
            <person name="Lebrun M.-H."/>
            <person name="Ridout C.J."/>
            <person name="Schulze-Lefert P."/>
            <person name="Talbot N.J."/>
            <person name="Ahmadinejad N."/>
            <person name="Ametz C."/>
            <person name="Barton G.R."/>
            <person name="Benjdia M."/>
            <person name="Bidzinski P."/>
            <person name="Bindschedler L.V."/>
            <person name="Both M."/>
            <person name="Brewer M.T."/>
            <person name="Cadle-Davidson L."/>
            <person name="Cadle-Davidson M.M."/>
            <person name="Collemare J."/>
            <person name="Cramer R."/>
            <person name="Frenkel O."/>
            <person name="Godfrey D."/>
            <person name="Harriman J."/>
            <person name="Hoede C."/>
            <person name="King B.C."/>
            <person name="Klages S."/>
            <person name="Kleemann J."/>
            <person name="Knoll D."/>
            <person name="Koti P.S."/>
            <person name="Kreplak J."/>
            <person name="Lopez-Ruiz F.J."/>
            <person name="Lu X."/>
            <person name="Maekawa T."/>
            <person name="Mahanil S."/>
            <person name="Micali C."/>
            <person name="Milgroom M.G."/>
            <person name="Montana G."/>
            <person name="Noir S."/>
            <person name="O'Connell R.J."/>
            <person name="Oberhaensli S."/>
            <person name="Parlange F."/>
            <person name="Pedersen C."/>
            <person name="Quesneville H."/>
            <person name="Reinhardt R."/>
            <person name="Rott M."/>
            <person name="Sacristan S."/>
            <person name="Schmidt S.M."/>
            <person name="Schoen M."/>
            <person name="Skamnioti P."/>
            <person name="Sommer H."/>
            <person name="Stephens A."/>
            <person name="Takahara H."/>
            <person name="Thordal-Christensen H."/>
            <person name="Vigouroux M."/>
            <person name="Wessling R."/>
            <person name="Wicker T."/>
            <person name="Panstruga R."/>
        </authorList>
    </citation>
    <scope>NUCLEOTIDE SEQUENCE [LARGE SCALE GENOMIC DNA]</scope>
    <source>
        <strain evidence="2">DH14</strain>
    </source>
</reference>
<evidence type="ECO:0000256" key="1">
    <source>
        <dbReference type="SAM" id="MobiDB-lite"/>
    </source>
</evidence>
<evidence type="ECO:0000313" key="2">
    <source>
        <dbReference type="EMBL" id="CCU81531.1"/>
    </source>
</evidence>
<dbReference type="InParanoid" id="N1JLU1"/>
<dbReference type="AlphaFoldDB" id="N1JLU1"/>
<sequence length="195" mass="21258">MWNVEDSEDSKVTVIPATTTRKIAVPAARRAAIVHTSKYKGATSPKNPPEGTSGIKKENTAYRSKYNPKLTEEYPSELRALTEAEERRTAKTAENVKICTAAINGIENALSSLSKGMSVQFIDSMKVLIRAAIAQFMISGLGTVLQVLPSRPETQATGIKITEYPLKSKMSHKAKRLKTMSSSLKQLGPRSHGIV</sequence>
<keyword evidence="3" id="KW-1185">Reference proteome</keyword>
<dbReference type="EMBL" id="CAUH01005158">
    <property type="protein sequence ID" value="CCU81531.1"/>
    <property type="molecule type" value="Genomic_DNA"/>
</dbReference>
<gene>
    <name evidence="2" type="ORF">BGHDH14_bgh02541</name>
</gene>
<dbReference type="Proteomes" id="UP000015441">
    <property type="component" value="Unassembled WGS sequence"/>
</dbReference>
<proteinExistence type="predicted"/>
<dbReference type="HOGENOM" id="CLU_018153_2_2_1"/>
<name>N1JLU1_BLUG1</name>